<evidence type="ECO:0000313" key="2">
    <source>
        <dbReference type="EMBL" id="RGP83321.1"/>
    </source>
</evidence>
<dbReference type="Pfam" id="PF06174">
    <property type="entry name" value="DUF987"/>
    <property type="match status" value="1"/>
</dbReference>
<sequence length="73" mass="8532">MQIIKRSDAMRIAKDHPVATIEKYCSGKYQWHGNQEHYIGRQEKVPERILALWVERRSDRNGAYAQVMSLADS</sequence>
<organism evidence="2 3">
    <name type="scientific">Vibrio cholerae</name>
    <dbReference type="NCBI Taxonomy" id="666"/>
    <lineage>
        <taxon>Bacteria</taxon>
        <taxon>Pseudomonadati</taxon>
        <taxon>Pseudomonadota</taxon>
        <taxon>Gammaproteobacteria</taxon>
        <taxon>Vibrionales</taxon>
        <taxon>Vibrionaceae</taxon>
        <taxon>Vibrio</taxon>
    </lineage>
</organism>
<dbReference type="InterPro" id="IPR009329">
    <property type="entry name" value="DUF987"/>
</dbReference>
<comment type="caution">
    <text evidence="2">The sequence shown here is derived from an EMBL/GenBank/DDBJ whole genome shotgun (WGS) entry which is preliminary data.</text>
</comment>
<evidence type="ECO:0000313" key="3">
    <source>
        <dbReference type="Proteomes" id="UP000266701"/>
    </source>
</evidence>
<evidence type="ECO:0008006" key="4">
    <source>
        <dbReference type="Google" id="ProtNLM"/>
    </source>
</evidence>
<accession>A0A395TEH5</accession>
<reference evidence="2 3" key="1">
    <citation type="journal article" date="2017" name="Emerg. Infect. Dis.">
        <title>Carbapenemase VCC-1-Producing Vibrio cholerae in Coastal Waters of Germany.</title>
        <authorList>
            <person name="Hammerl J.A."/>
            <person name="Jackel C."/>
            <person name="Bortolaia V."/>
            <person name="Schwartz K."/>
            <person name="Bier N."/>
            <person name="Hendriksen R.S."/>
            <person name="Guerra B."/>
            <person name="Strauch E."/>
        </authorList>
    </citation>
    <scope>NUCLEOTIDE SEQUENCE [LARGE SCALE GENOMIC DNA]</scope>
    <source>
        <strain evidence="2 3">VN-2825</strain>
    </source>
</reference>
<proteinExistence type="inferred from homology"/>
<dbReference type="AlphaFoldDB" id="A0A395TEH5"/>
<gene>
    <name evidence="2" type="ORF">BC353_17595</name>
</gene>
<dbReference type="EMBL" id="MCBA01000187">
    <property type="protein sequence ID" value="RGP83321.1"/>
    <property type="molecule type" value="Genomic_DNA"/>
</dbReference>
<name>A0A395TEH5_VIBCL</name>
<dbReference type="Proteomes" id="UP000266701">
    <property type="component" value="Unassembled WGS sequence"/>
</dbReference>
<evidence type="ECO:0000256" key="1">
    <source>
        <dbReference type="ARBA" id="ARBA00009029"/>
    </source>
</evidence>
<protein>
    <recommendedName>
        <fullName evidence="4">DUF987 domain-containing protein</fullName>
    </recommendedName>
</protein>
<comment type="similarity">
    <text evidence="1">Belongs to the YeeT/YkfH/YpjJ family.</text>
</comment>